<dbReference type="PROSITE" id="PS50111">
    <property type="entry name" value="CHEMOTAXIS_TRANSDUC_2"/>
    <property type="match status" value="1"/>
</dbReference>
<dbReference type="RefSeq" id="WP_063260052.1">
    <property type="nucleotide sequence ID" value="NZ_LJKE01000020.1"/>
</dbReference>
<gene>
    <name evidence="5" type="ORF">B4088_0882</name>
</gene>
<dbReference type="EMBL" id="LJKE01000020">
    <property type="protein sequence ID" value="KZD71152.1"/>
    <property type="molecule type" value="Genomic_DNA"/>
</dbReference>
<dbReference type="SUPFAM" id="SSF58104">
    <property type="entry name" value="Methyl-accepting chemotaxis protein (MCP) signaling domain"/>
    <property type="match status" value="1"/>
</dbReference>
<dbReference type="Gene3D" id="1.10.287.950">
    <property type="entry name" value="Methyl-accepting chemotaxis protein"/>
    <property type="match status" value="1"/>
</dbReference>
<protein>
    <recommendedName>
        <fullName evidence="4">Methyl-accepting transducer domain-containing protein</fullName>
    </recommendedName>
</protein>
<proteinExistence type="predicted"/>
<accession>A0A162PCR9</accession>
<name>A0A162PCR9_BACCE</name>
<keyword evidence="3" id="KW-1133">Transmembrane helix</keyword>
<comment type="caution">
    <text evidence="5">The sequence shown here is derived from an EMBL/GenBank/DDBJ whole genome shotgun (WGS) entry which is preliminary data.</text>
</comment>
<evidence type="ECO:0000313" key="6">
    <source>
        <dbReference type="Proteomes" id="UP000076482"/>
    </source>
</evidence>
<dbReference type="SMART" id="SM00283">
    <property type="entry name" value="MA"/>
    <property type="match status" value="1"/>
</dbReference>
<keyword evidence="3" id="KW-0472">Membrane</keyword>
<dbReference type="Proteomes" id="UP000076482">
    <property type="component" value="Unassembled WGS sequence"/>
</dbReference>
<feature type="transmembrane region" description="Helical" evidence="3">
    <location>
        <begin position="9"/>
        <end position="28"/>
    </location>
</feature>
<evidence type="ECO:0000313" key="5">
    <source>
        <dbReference type="EMBL" id="KZD71152.1"/>
    </source>
</evidence>
<dbReference type="InterPro" id="IPR004089">
    <property type="entry name" value="MCPsignal_dom"/>
</dbReference>
<dbReference type="AlphaFoldDB" id="A0A162PCR9"/>
<evidence type="ECO:0000256" key="2">
    <source>
        <dbReference type="PROSITE-ProRule" id="PRU00284"/>
    </source>
</evidence>
<feature type="transmembrane region" description="Helical" evidence="3">
    <location>
        <begin position="99"/>
        <end position="116"/>
    </location>
</feature>
<evidence type="ECO:0000259" key="4">
    <source>
        <dbReference type="PROSITE" id="PS50111"/>
    </source>
</evidence>
<keyword evidence="1 2" id="KW-0807">Transducer</keyword>
<evidence type="ECO:0000256" key="1">
    <source>
        <dbReference type="ARBA" id="ARBA00023224"/>
    </source>
</evidence>
<dbReference type="PATRIC" id="fig|1396.535.peg.949"/>
<dbReference type="PANTHER" id="PTHR32089:SF112">
    <property type="entry name" value="LYSOZYME-LIKE PROTEIN-RELATED"/>
    <property type="match status" value="1"/>
</dbReference>
<feature type="transmembrane region" description="Helical" evidence="3">
    <location>
        <begin position="34"/>
        <end position="51"/>
    </location>
</feature>
<feature type="domain" description="Methyl-accepting transducer" evidence="4">
    <location>
        <begin position="189"/>
        <end position="432"/>
    </location>
</feature>
<sequence length="472" mass="52320">MLKKWRNPVSIRIASVVWIAIVSCIVLFNSGSLLNWLAFCGAMVCGTMYGISKYKLKPLVKDIFQYATLGLWLLAISSTPVFFVSGSLLVLGIEGYSRNVKSIWIYAAYIILIFAFQTDVSNILSYSALTIGSAAVCTAFAFHQQQQHDANEKLVTEVRSGNSQLRVMFEEIRESVSELQSFGVTLKDKIQDSKSMSDEVFRSFTETSRGMETQTVRLTNVSRSVQDIEDAIVDMGTETSMMKRQFGETMQVIKAGKQDVDTLYGQIQVVNDKLSLAVQTLVMLQDSNKKVDSILNTITKIATQTELLALNARIQAAHAGEHGRGFAVVANEVKKLSETSTESAQQITDILNDIRSQTQHLVGQMNQGREALNTSINATERVQSSFDNVTSYTENVKLHTDGLVDRTEGLQTSSQAISADVDNVANVSEEIVSMLEQIQAAMQKQNGLNNDLQTSYRRIEKQTKNLSLIVED</sequence>
<organism evidence="5 6">
    <name type="scientific">Bacillus cereus</name>
    <dbReference type="NCBI Taxonomy" id="1396"/>
    <lineage>
        <taxon>Bacteria</taxon>
        <taxon>Bacillati</taxon>
        <taxon>Bacillota</taxon>
        <taxon>Bacilli</taxon>
        <taxon>Bacillales</taxon>
        <taxon>Bacillaceae</taxon>
        <taxon>Bacillus</taxon>
        <taxon>Bacillus cereus group</taxon>
    </lineage>
</organism>
<keyword evidence="3" id="KW-0812">Transmembrane</keyword>
<dbReference type="PANTHER" id="PTHR32089">
    <property type="entry name" value="METHYL-ACCEPTING CHEMOTAXIS PROTEIN MCPB"/>
    <property type="match status" value="1"/>
</dbReference>
<feature type="transmembrane region" description="Helical" evidence="3">
    <location>
        <begin position="63"/>
        <end position="93"/>
    </location>
</feature>
<dbReference type="GO" id="GO:0016020">
    <property type="term" value="C:membrane"/>
    <property type="evidence" value="ECO:0007669"/>
    <property type="project" value="InterPro"/>
</dbReference>
<dbReference type="GO" id="GO:0007165">
    <property type="term" value="P:signal transduction"/>
    <property type="evidence" value="ECO:0007669"/>
    <property type="project" value="UniProtKB-KW"/>
</dbReference>
<reference evidence="5 6" key="1">
    <citation type="submission" date="2015-09" db="EMBL/GenBank/DDBJ databases">
        <title>Bacillus cereus food isolates.</title>
        <authorList>
            <person name="Boekhorst J."/>
        </authorList>
    </citation>
    <scope>NUCLEOTIDE SEQUENCE [LARGE SCALE GENOMIC DNA]</scope>
    <source>
        <strain evidence="5 6">B4088</strain>
    </source>
</reference>
<evidence type="ECO:0000256" key="3">
    <source>
        <dbReference type="SAM" id="Phobius"/>
    </source>
</evidence>
<dbReference type="Pfam" id="PF00015">
    <property type="entry name" value="MCPsignal"/>
    <property type="match status" value="1"/>
</dbReference>
<dbReference type="PROSITE" id="PS51257">
    <property type="entry name" value="PROKAR_LIPOPROTEIN"/>
    <property type="match status" value="1"/>
</dbReference>